<comment type="caution">
    <text evidence="1">The sequence shown here is derived from an EMBL/GenBank/DDBJ whole genome shotgun (WGS) entry which is preliminary data.</text>
</comment>
<accession>A0ABV1DEP7</accession>
<dbReference type="SUPFAM" id="SSF53474">
    <property type="entry name" value="alpha/beta-Hydrolases"/>
    <property type="match status" value="1"/>
</dbReference>
<evidence type="ECO:0000313" key="2">
    <source>
        <dbReference type="Proteomes" id="UP001454086"/>
    </source>
</evidence>
<sequence length="468" mass="53609">MKERKPGHTYLKRLFLAFYIPFAVNIPLAAYGWYMGIWPDLKAAEALGQAARNLILVMVLVMTWAIWMVFQVMPKRKDTYASWRITIMEGGRSLCYAAIYGFFAQVPILLKLYPGFGKGLADKRILWASGIYSAVMLLLLLWNGILRIFLTSRRLRLRTRVIMVLAMWIPVVNLLVLLHAMRLVHEEYDFECYKQSVRNVRAESDMCRTRYPLLLVHGVGFRDLRYFNYWGRIPRELTRYGASVYYGNQEAFATVVYNAGDIRKKIEGIVEETGCGKVNIIAHSKGGLDSRYAISMLGAAPMVASLTTINTPHRGCRFVDYACRLPEGLYRFIAGCFDRGFGRFGDSHPDFYTATHQFSTDSSCRFNETVPDVPGVYYQSYTSLMKDCLSDPLLWLPYLLIRAVDGANDGLVTPESAMWGDFRGIVTNRKHRGISHGDMIDLKREDYRGFDVVEFYVKLVEELKNKGF</sequence>
<reference evidence="1 2" key="1">
    <citation type="submission" date="2024-03" db="EMBL/GenBank/DDBJ databases">
        <title>Human intestinal bacterial collection.</title>
        <authorList>
            <person name="Pauvert C."/>
            <person name="Hitch T.C.A."/>
            <person name="Clavel T."/>
        </authorList>
    </citation>
    <scope>NUCLEOTIDE SEQUENCE [LARGE SCALE GENOMIC DNA]</scope>
    <source>
        <strain evidence="1 2">CLA-SR-H021</strain>
    </source>
</reference>
<proteinExistence type="predicted"/>
<dbReference type="Gene3D" id="3.40.50.1820">
    <property type="entry name" value="alpha/beta hydrolase"/>
    <property type="match status" value="1"/>
</dbReference>
<dbReference type="EMBL" id="JBBMFM010000225">
    <property type="protein sequence ID" value="MEQ2428828.1"/>
    <property type="molecule type" value="Genomic_DNA"/>
</dbReference>
<evidence type="ECO:0000313" key="1">
    <source>
        <dbReference type="EMBL" id="MEQ2428828.1"/>
    </source>
</evidence>
<dbReference type="InterPro" id="IPR029058">
    <property type="entry name" value="AB_hydrolase_fold"/>
</dbReference>
<gene>
    <name evidence="1" type="ORF">WMQ36_28095</name>
</gene>
<dbReference type="Proteomes" id="UP001454086">
    <property type="component" value="Unassembled WGS sequence"/>
</dbReference>
<keyword evidence="2" id="KW-1185">Reference proteome</keyword>
<organism evidence="1 2">
    <name type="scientific">Enterocloster hominis</name>
    <name type="common">ex Hitch et al. 2024</name>
    <dbReference type="NCBI Taxonomy" id="1917870"/>
    <lineage>
        <taxon>Bacteria</taxon>
        <taxon>Bacillati</taxon>
        <taxon>Bacillota</taxon>
        <taxon>Clostridia</taxon>
        <taxon>Lachnospirales</taxon>
        <taxon>Lachnospiraceae</taxon>
        <taxon>Enterocloster</taxon>
    </lineage>
</organism>
<dbReference type="RefSeq" id="WP_040380118.1">
    <property type="nucleotide sequence ID" value="NZ_JBBMFM010000225.1"/>
</dbReference>
<protein>
    <submittedName>
        <fullName evidence="1">Triacylglycerol lipase</fullName>
    </submittedName>
</protein>
<name>A0ABV1DEP7_9FIRM</name>